<name>U7V9D2_9FUSO</name>
<gene>
    <name evidence="1" type="ORF">HMPREF0202_01701</name>
</gene>
<keyword evidence="2" id="KW-1185">Reference proteome</keyword>
<protein>
    <submittedName>
        <fullName evidence="1">Uncharacterized protein</fullName>
    </submittedName>
</protein>
<evidence type="ECO:0000313" key="1">
    <source>
        <dbReference type="EMBL" id="ERT68312.1"/>
    </source>
</evidence>
<accession>U7V9D2</accession>
<dbReference type="AlphaFoldDB" id="U7V9D2"/>
<organism evidence="1 2">
    <name type="scientific">Cetobacterium somerae ATCC BAA-474</name>
    <dbReference type="NCBI Taxonomy" id="1319815"/>
    <lineage>
        <taxon>Bacteria</taxon>
        <taxon>Fusobacteriati</taxon>
        <taxon>Fusobacteriota</taxon>
        <taxon>Fusobacteriia</taxon>
        <taxon>Fusobacteriales</taxon>
        <taxon>Fusobacteriaceae</taxon>
        <taxon>Cetobacterium</taxon>
    </lineage>
</organism>
<comment type="caution">
    <text evidence="1">The sequence shown here is derived from an EMBL/GenBank/DDBJ whole genome shotgun (WGS) entry which is preliminary data.</text>
</comment>
<dbReference type="STRING" id="1319815.HMPREF0202_01701"/>
<sequence length="41" mass="4548">MNKVISAESITCLGTKDIQVDITRDGFVVNIIAWGEKKLKI</sequence>
<dbReference type="HOGENOM" id="CLU_3267574_0_0_0"/>
<proteinExistence type="predicted"/>
<dbReference type="RefSeq" id="WP_023051237.1">
    <property type="nucleotide sequence ID" value="NZ_CP173062.2"/>
</dbReference>
<dbReference type="Proteomes" id="UP000017081">
    <property type="component" value="Unassembled WGS sequence"/>
</dbReference>
<dbReference type="EMBL" id="AXZF01000067">
    <property type="protein sequence ID" value="ERT68312.1"/>
    <property type="molecule type" value="Genomic_DNA"/>
</dbReference>
<reference evidence="1 2" key="1">
    <citation type="submission" date="2013-08" db="EMBL/GenBank/DDBJ databases">
        <authorList>
            <person name="Weinstock G."/>
            <person name="Sodergren E."/>
            <person name="Wylie T."/>
            <person name="Fulton L."/>
            <person name="Fulton R."/>
            <person name="Fronick C."/>
            <person name="O'Laughlin M."/>
            <person name="Godfrey J."/>
            <person name="Miner T."/>
            <person name="Herter B."/>
            <person name="Appelbaum E."/>
            <person name="Cordes M."/>
            <person name="Lek S."/>
            <person name="Wollam A."/>
            <person name="Pepin K.H."/>
            <person name="Palsikar V.B."/>
            <person name="Mitreva M."/>
            <person name="Wilson R.K."/>
        </authorList>
    </citation>
    <scope>NUCLEOTIDE SEQUENCE [LARGE SCALE GENOMIC DNA]</scope>
    <source>
        <strain evidence="1 2">ATCC BAA-474</strain>
    </source>
</reference>
<evidence type="ECO:0000313" key="2">
    <source>
        <dbReference type="Proteomes" id="UP000017081"/>
    </source>
</evidence>